<name>A0A383VCQ1_TETOB</name>
<dbReference type="InterPro" id="IPR001841">
    <property type="entry name" value="Znf_RING"/>
</dbReference>
<dbReference type="EMBL" id="FNXT01000305">
    <property type="protein sequence ID" value="SZX63338.1"/>
    <property type="molecule type" value="Genomic_DNA"/>
</dbReference>
<dbReference type="Gene3D" id="3.30.40.10">
    <property type="entry name" value="Zinc/RING finger domain, C3HC4 (zinc finger)"/>
    <property type="match status" value="1"/>
</dbReference>
<keyword evidence="1" id="KW-0862">Zinc</keyword>
<dbReference type="SUPFAM" id="SSF57850">
    <property type="entry name" value="RING/U-box"/>
    <property type="match status" value="1"/>
</dbReference>
<protein>
    <recommendedName>
        <fullName evidence="2">RING-type domain-containing protein</fullName>
    </recommendedName>
</protein>
<dbReference type="InterPro" id="IPR013083">
    <property type="entry name" value="Znf_RING/FYVE/PHD"/>
</dbReference>
<keyword evidence="4" id="KW-1185">Reference proteome</keyword>
<gene>
    <name evidence="3" type="ORF">BQ4739_LOCUS3894</name>
</gene>
<evidence type="ECO:0000313" key="4">
    <source>
        <dbReference type="Proteomes" id="UP000256970"/>
    </source>
</evidence>
<dbReference type="GO" id="GO:0008270">
    <property type="term" value="F:zinc ion binding"/>
    <property type="evidence" value="ECO:0007669"/>
    <property type="project" value="UniProtKB-KW"/>
</dbReference>
<organism evidence="3 4">
    <name type="scientific">Tetradesmus obliquus</name>
    <name type="common">Green alga</name>
    <name type="synonym">Acutodesmus obliquus</name>
    <dbReference type="NCBI Taxonomy" id="3088"/>
    <lineage>
        <taxon>Eukaryota</taxon>
        <taxon>Viridiplantae</taxon>
        <taxon>Chlorophyta</taxon>
        <taxon>core chlorophytes</taxon>
        <taxon>Chlorophyceae</taxon>
        <taxon>CS clade</taxon>
        <taxon>Sphaeropleales</taxon>
        <taxon>Scenedesmaceae</taxon>
        <taxon>Tetradesmus</taxon>
    </lineage>
</organism>
<dbReference type="STRING" id="3088.A0A383VCQ1"/>
<dbReference type="Proteomes" id="UP000256970">
    <property type="component" value="Unassembled WGS sequence"/>
</dbReference>
<proteinExistence type="predicted"/>
<evidence type="ECO:0000259" key="2">
    <source>
        <dbReference type="PROSITE" id="PS50089"/>
    </source>
</evidence>
<evidence type="ECO:0000313" key="3">
    <source>
        <dbReference type="EMBL" id="SZX63338.1"/>
    </source>
</evidence>
<evidence type="ECO:0000256" key="1">
    <source>
        <dbReference type="PROSITE-ProRule" id="PRU00175"/>
    </source>
</evidence>
<keyword evidence="1" id="KW-0479">Metal-binding</keyword>
<dbReference type="AlphaFoldDB" id="A0A383VCQ1"/>
<sequence length="259" mass="27054">MWEGLPRGSSPLHLAARKNDNALALQLLRAYAKQWQHRGHPDPRLLEDRTHCLPYQLALRHNNAALAECLDPTTPLASLFGDAATQQLPASVLLGPASLAQLARAALHRKLESELKSLQDQAEAAPVSLSQKAVLQPVMMIVAEGEAADAAVSDASAVLCCATSEVLCCASSKMLTGADVTTAACKSEDATAAGDDAQDEETDDDGEPCGVCLDAAPAVCLQPCKHRICADCCATMLAAQSRCVLVCPFCRGGVGALGP</sequence>
<dbReference type="PROSITE" id="PS50089">
    <property type="entry name" value="ZF_RING_2"/>
    <property type="match status" value="1"/>
</dbReference>
<reference evidence="3 4" key="1">
    <citation type="submission" date="2016-10" db="EMBL/GenBank/DDBJ databases">
        <authorList>
            <person name="Cai Z."/>
        </authorList>
    </citation>
    <scope>NUCLEOTIDE SEQUENCE [LARGE SCALE GENOMIC DNA]</scope>
</reference>
<feature type="domain" description="RING-type" evidence="2">
    <location>
        <begin position="209"/>
        <end position="251"/>
    </location>
</feature>
<accession>A0A383VCQ1</accession>
<keyword evidence="1" id="KW-0863">Zinc-finger</keyword>